<keyword evidence="3" id="KW-1185">Reference proteome</keyword>
<evidence type="ECO:0000259" key="1">
    <source>
        <dbReference type="Pfam" id="PF14111"/>
    </source>
</evidence>
<dbReference type="InterPro" id="IPR025558">
    <property type="entry name" value="DUF4283"/>
</dbReference>
<comment type="caution">
    <text evidence="2">The sequence shown here is derived from an EMBL/GenBank/DDBJ whole genome shotgun (WGS) entry which is preliminary data.</text>
</comment>
<dbReference type="PANTHER" id="PTHR31286:SF178">
    <property type="entry name" value="DUF4283 DOMAIN-CONTAINING PROTEIN"/>
    <property type="match status" value="1"/>
</dbReference>
<evidence type="ECO:0000313" key="3">
    <source>
        <dbReference type="Proteomes" id="UP000694251"/>
    </source>
</evidence>
<organism evidence="2 3">
    <name type="scientific">Arabidopsis suecica</name>
    <name type="common">Swedish thale-cress</name>
    <name type="synonym">Cardaminopsis suecica</name>
    <dbReference type="NCBI Taxonomy" id="45249"/>
    <lineage>
        <taxon>Eukaryota</taxon>
        <taxon>Viridiplantae</taxon>
        <taxon>Streptophyta</taxon>
        <taxon>Embryophyta</taxon>
        <taxon>Tracheophyta</taxon>
        <taxon>Spermatophyta</taxon>
        <taxon>Magnoliopsida</taxon>
        <taxon>eudicotyledons</taxon>
        <taxon>Gunneridae</taxon>
        <taxon>Pentapetalae</taxon>
        <taxon>rosids</taxon>
        <taxon>malvids</taxon>
        <taxon>Brassicales</taxon>
        <taxon>Brassicaceae</taxon>
        <taxon>Camelineae</taxon>
        <taxon>Arabidopsis</taxon>
    </lineage>
</organism>
<dbReference type="Proteomes" id="UP000694251">
    <property type="component" value="Chromosome 7"/>
</dbReference>
<gene>
    <name evidence="2" type="ORF">ISN44_As07g009600</name>
</gene>
<dbReference type="PANTHER" id="PTHR31286">
    <property type="entry name" value="GLYCINE-RICH CELL WALL STRUCTURAL PROTEIN 1.8-LIKE"/>
    <property type="match status" value="1"/>
</dbReference>
<proteinExistence type="predicted"/>
<dbReference type="EMBL" id="JAEFBJ010000007">
    <property type="protein sequence ID" value="KAG7588639.1"/>
    <property type="molecule type" value="Genomic_DNA"/>
</dbReference>
<protein>
    <recommendedName>
        <fullName evidence="1">DUF4283 domain-containing protein</fullName>
    </recommendedName>
</protein>
<reference evidence="2 3" key="1">
    <citation type="submission" date="2020-12" db="EMBL/GenBank/DDBJ databases">
        <title>Concerted genomic and epigenomic changes stabilize Arabidopsis allopolyploids.</title>
        <authorList>
            <person name="Chen Z."/>
        </authorList>
    </citation>
    <scope>NUCLEOTIDE SEQUENCE [LARGE SCALE GENOMIC DNA]</scope>
    <source>
        <strain evidence="2">As9502</strain>
        <tissue evidence="2">Leaf</tissue>
    </source>
</reference>
<accession>A0A8T2BQ92</accession>
<dbReference type="OrthoDB" id="1095779at2759"/>
<dbReference type="Pfam" id="PF14111">
    <property type="entry name" value="DUF4283"/>
    <property type="match status" value="1"/>
</dbReference>
<feature type="domain" description="DUF4283" evidence="1">
    <location>
        <begin position="34"/>
        <end position="111"/>
    </location>
</feature>
<dbReference type="InterPro" id="IPR040256">
    <property type="entry name" value="At4g02000-like"/>
</dbReference>
<dbReference type="AlphaFoldDB" id="A0A8T2BQ92"/>
<name>A0A8T2BQ92_ARASU</name>
<evidence type="ECO:0000313" key="2">
    <source>
        <dbReference type="EMBL" id="KAG7588639.1"/>
    </source>
</evidence>
<sequence>MGDKDLWISLQNLTLGSDRSPLKLSFEAQKKREADHRLSLVVKGLHPSQNPAGIKLMMPKIWKLEGRINSRINEDGYVQFFFKEEHQMLTVLDNGPWTYKDWLVVIDKWTRRNYPDYLRIIRFWVKILNIPDDSKEKRSIEEIGGVLGHVKEVFIQQPTADKAGEVWVRVPINISEKLIFARFFNFEDFREPVLIRYIYDKLRKFCTACGITHLAESCPSQTQEAEFLPLPAPPSDLNQGRHLEPEVHTPAEAADDTMGETVGSNIQMETSENPLPAGSQGDLMDFLHHPEIQVGINQTFAIREVGSTSVLMQERGIKRKIDAALVDDGISTLRRRTQGPIQITAEGEVATPKPPQPE</sequence>